<dbReference type="EMBL" id="BK015952">
    <property type="protein sequence ID" value="DAF86757.1"/>
    <property type="molecule type" value="Genomic_DNA"/>
</dbReference>
<protein>
    <submittedName>
        <fullName evidence="2">Uncharacterized protein</fullName>
    </submittedName>
</protein>
<evidence type="ECO:0000313" key="2">
    <source>
        <dbReference type="EMBL" id="DAF86757.1"/>
    </source>
</evidence>
<accession>A0A8S5TX11</accession>
<evidence type="ECO:0000256" key="1">
    <source>
        <dbReference type="SAM" id="MobiDB-lite"/>
    </source>
</evidence>
<sequence length="32" mass="3459">MRPHPTLPPPGSRTPKRRGLGQRTDPVPVAGE</sequence>
<organism evidence="2">
    <name type="scientific">Myoviridae sp. ctFNi10</name>
    <dbReference type="NCBI Taxonomy" id="2825067"/>
    <lineage>
        <taxon>Viruses</taxon>
        <taxon>Duplodnaviria</taxon>
        <taxon>Heunggongvirae</taxon>
        <taxon>Uroviricota</taxon>
        <taxon>Caudoviricetes</taxon>
    </lineage>
</organism>
<proteinExistence type="predicted"/>
<name>A0A8S5TX11_9CAUD</name>
<feature type="compositionally biased region" description="Pro residues" evidence="1">
    <location>
        <begin position="1"/>
        <end position="12"/>
    </location>
</feature>
<reference evidence="2" key="1">
    <citation type="journal article" date="2021" name="Proc. Natl. Acad. Sci. U.S.A.">
        <title>A Catalog of Tens of Thousands of Viruses from Human Metagenomes Reveals Hidden Associations with Chronic Diseases.</title>
        <authorList>
            <person name="Tisza M.J."/>
            <person name="Buck C.B."/>
        </authorList>
    </citation>
    <scope>NUCLEOTIDE SEQUENCE</scope>
    <source>
        <strain evidence="2">CtFNi10</strain>
    </source>
</reference>
<feature type="region of interest" description="Disordered" evidence="1">
    <location>
        <begin position="1"/>
        <end position="32"/>
    </location>
</feature>